<sequence length="103" mass="11499">MSSIAFSSLWSLLVSIRSEDVLCSLSSNTGFLIQVDSRLGVVSRTLSTRTCSTNSLETSTISFKTFRPSCELSSEIFRKPNRKSKKFVFPDLLTDKSFTKLCT</sequence>
<dbReference type="EMBL" id="HBUF01614463">
    <property type="protein sequence ID" value="CAG6779537.1"/>
    <property type="molecule type" value="Transcribed_RNA"/>
</dbReference>
<dbReference type="EMBL" id="HBUF01614460">
    <property type="protein sequence ID" value="CAG6779529.1"/>
    <property type="molecule type" value="Transcribed_RNA"/>
</dbReference>
<evidence type="ECO:0000256" key="1">
    <source>
        <dbReference type="SAM" id="SignalP"/>
    </source>
</evidence>
<dbReference type="AlphaFoldDB" id="A0A8D9BA85"/>
<evidence type="ECO:0008006" key="3">
    <source>
        <dbReference type="Google" id="ProtNLM"/>
    </source>
</evidence>
<keyword evidence="1" id="KW-0732">Signal</keyword>
<feature type="chain" id="PRO_5036262855" description="Secreted protein" evidence="1">
    <location>
        <begin position="19"/>
        <end position="103"/>
    </location>
</feature>
<proteinExistence type="predicted"/>
<reference evidence="2" key="1">
    <citation type="submission" date="2021-05" db="EMBL/GenBank/DDBJ databases">
        <authorList>
            <person name="Alioto T."/>
            <person name="Alioto T."/>
            <person name="Gomez Garrido J."/>
        </authorList>
    </citation>
    <scope>NUCLEOTIDE SEQUENCE</scope>
</reference>
<accession>A0A8D9BA85</accession>
<feature type="signal peptide" evidence="1">
    <location>
        <begin position="1"/>
        <end position="18"/>
    </location>
</feature>
<protein>
    <recommendedName>
        <fullName evidence="3">Secreted protein</fullName>
    </recommendedName>
</protein>
<organism evidence="2">
    <name type="scientific">Cacopsylla melanoneura</name>
    <dbReference type="NCBI Taxonomy" id="428564"/>
    <lineage>
        <taxon>Eukaryota</taxon>
        <taxon>Metazoa</taxon>
        <taxon>Ecdysozoa</taxon>
        <taxon>Arthropoda</taxon>
        <taxon>Hexapoda</taxon>
        <taxon>Insecta</taxon>
        <taxon>Pterygota</taxon>
        <taxon>Neoptera</taxon>
        <taxon>Paraneoptera</taxon>
        <taxon>Hemiptera</taxon>
        <taxon>Sternorrhyncha</taxon>
        <taxon>Psylloidea</taxon>
        <taxon>Psyllidae</taxon>
        <taxon>Psyllinae</taxon>
        <taxon>Cacopsylla</taxon>
    </lineage>
</organism>
<evidence type="ECO:0000313" key="2">
    <source>
        <dbReference type="EMBL" id="CAG6779537.1"/>
    </source>
</evidence>
<name>A0A8D9BA85_9HEMI</name>